<evidence type="ECO:0000313" key="3">
    <source>
        <dbReference type="Proteomes" id="UP000593994"/>
    </source>
</evidence>
<keyword evidence="3" id="KW-1185">Reference proteome</keyword>
<evidence type="ECO:0000313" key="2">
    <source>
        <dbReference type="EMBL" id="QOY53206.1"/>
    </source>
</evidence>
<feature type="compositionally biased region" description="Low complexity" evidence="1">
    <location>
        <begin position="78"/>
        <end position="91"/>
    </location>
</feature>
<sequence length="91" mass="9990">MTLAEVVQFARDGKSPTGTLIKKTKDRGLKLRDFFTGAEKQSPDKTNSHDTDNLIKDNDSTNKKSFKSSDLGEKSHSKNSVSKNSKSSKNG</sequence>
<dbReference type="Proteomes" id="UP000593994">
    <property type="component" value="Chromosome"/>
</dbReference>
<name>A0A7S7LXF6_9BACT</name>
<proteinExistence type="predicted"/>
<gene>
    <name evidence="2" type="ORF">HUE88_05875</name>
</gene>
<evidence type="ECO:0000256" key="1">
    <source>
        <dbReference type="SAM" id="MobiDB-lite"/>
    </source>
</evidence>
<dbReference type="AlphaFoldDB" id="A0A7S7LXF6"/>
<feature type="compositionally biased region" description="Basic and acidic residues" evidence="1">
    <location>
        <begin position="41"/>
        <end position="62"/>
    </location>
</feature>
<reference evidence="2 3" key="1">
    <citation type="submission" date="2020-05" db="EMBL/GenBank/DDBJ databases">
        <title>Sulfurimonas marisnigri, sp. nov., and Sulfurimonas baltica, sp. nov., manganese oxide reducing chemolithoautotrophs of the class Epsilonproteobacteria isolated from the pelagic redoxclines of the Black and Baltic Seas and emended description of the genus Sulfurimonas.</title>
        <authorList>
            <person name="Henkel J.V."/>
            <person name="Laudan C."/>
            <person name="Werner J."/>
            <person name="Neu T."/>
            <person name="Plewe S."/>
            <person name="Sproer C."/>
            <person name="Bunk B."/>
            <person name="Schulz-Vogt H.N."/>
        </authorList>
    </citation>
    <scope>NUCLEOTIDE SEQUENCE [LARGE SCALE GENOMIC DNA]</scope>
    <source>
        <strain evidence="2 3">GD2</strain>
    </source>
</reference>
<protein>
    <submittedName>
        <fullName evidence="2">Uncharacterized protein</fullName>
    </submittedName>
</protein>
<dbReference type="KEGG" id="sbal:HUE88_05875"/>
<dbReference type="EMBL" id="CP054492">
    <property type="protein sequence ID" value="QOY53206.1"/>
    <property type="molecule type" value="Genomic_DNA"/>
</dbReference>
<accession>A0A7S7LXF6</accession>
<organism evidence="2 3">
    <name type="scientific">Candidatus Sulfurimonas baltica</name>
    <dbReference type="NCBI Taxonomy" id="2740404"/>
    <lineage>
        <taxon>Bacteria</taxon>
        <taxon>Pseudomonadati</taxon>
        <taxon>Campylobacterota</taxon>
        <taxon>Epsilonproteobacteria</taxon>
        <taxon>Campylobacterales</taxon>
        <taxon>Sulfurimonadaceae</taxon>
        <taxon>Sulfurimonas</taxon>
    </lineage>
</organism>
<dbReference type="RefSeq" id="WP_194372034.1">
    <property type="nucleotide sequence ID" value="NZ_CP054492.1"/>
</dbReference>
<feature type="region of interest" description="Disordered" evidence="1">
    <location>
        <begin position="1"/>
        <end position="91"/>
    </location>
</feature>